<name>A0ABZ0HUL4_9HYPH</name>
<dbReference type="Pfam" id="PF11684">
    <property type="entry name" value="DUF3280"/>
    <property type="match status" value="1"/>
</dbReference>
<evidence type="ECO:0000313" key="1">
    <source>
        <dbReference type="EMBL" id="WOJ90972.1"/>
    </source>
</evidence>
<gene>
    <name evidence="1" type="ORF">RZS28_06715</name>
</gene>
<proteinExistence type="predicted"/>
<dbReference type="RefSeq" id="WP_407340561.1">
    <property type="nucleotide sequence ID" value="NZ_CP136862.1"/>
</dbReference>
<protein>
    <submittedName>
        <fullName evidence="1">DUF3280 domain-containing protein</fullName>
    </submittedName>
</protein>
<accession>A0ABZ0HUL4</accession>
<sequence length="190" mass="21300">MKVRTLASGRLQQLLVLGAFLMALLAPVTGRSEPKPPIKLAVFDFELDDFSAGGPLAGESPVETEMLRRVTALAREQLAQSGLFEIVDGSASANEMVKTHWLRKCNGCEANIARDLGAEMSFIAFFRKISVMEQYLEFRIRDARTGALINASQTDLRGETDESWSRAIVWLIRYRLVEPELARRTREPSR</sequence>
<organism evidence="1 2">
    <name type="scientific">Methylocapsa polymorpha</name>
    <dbReference type="NCBI Taxonomy" id="3080828"/>
    <lineage>
        <taxon>Bacteria</taxon>
        <taxon>Pseudomonadati</taxon>
        <taxon>Pseudomonadota</taxon>
        <taxon>Alphaproteobacteria</taxon>
        <taxon>Hyphomicrobiales</taxon>
        <taxon>Beijerinckiaceae</taxon>
        <taxon>Methylocapsa</taxon>
    </lineage>
</organism>
<dbReference type="Proteomes" id="UP001626536">
    <property type="component" value="Chromosome"/>
</dbReference>
<keyword evidence="2" id="KW-1185">Reference proteome</keyword>
<evidence type="ECO:0000313" key="2">
    <source>
        <dbReference type="Proteomes" id="UP001626536"/>
    </source>
</evidence>
<reference evidence="1 2" key="1">
    <citation type="submission" date="2023-10" db="EMBL/GenBank/DDBJ databases">
        <title>Novel methanotroph of the genus Methylocapsa from a subarctic wetland.</title>
        <authorList>
            <person name="Belova S.E."/>
            <person name="Oshkin I.Y."/>
            <person name="Miroshnikov K."/>
            <person name="Dedysh S.N."/>
        </authorList>
    </citation>
    <scope>NUCLEOTIDE SEQUENCE [LARGE SCALE GENOMIC DNA]</scope>
    <source>
        <strain evidence="1 2">RX1</strain>
    </source>
</reference>
<dbReference type="EMBL" id="CP136862">
    <property type="protein sequence ID" value="WOJ90972.1"/>
    <property type="molecule type" value="Genomic_DNA"/>
</dbReference>
<dbReference type="InterPro" id="IPR021698">
    <property type="entry name" value="DUF3280"/>
</dbReference>